<gene>
    <name evidence="2" type="ORF">JYK02_04805</name>
</gene>
<dbReference type="SUPFAM" id="SSF48317">
    <property type="entry name" value="Acid phosphatase/Vanadium-dependent haloperoxidase"/>
    <property type="match status" value="1"/>
</dbReference>
<protein>
    <submittedName>
        <fullName evidence="2">Phosphoesterase</fullName>
    </submittedName>
</protein>
<dbReference type="InterPro" id="IPR016119">
    <property type="entry name" value="Br/Cl_peroxidase_C"/>
</dbReference>
<dbReference type="Gene3D" id="1.10.606.10">
    <property type="entry name" value="Vanadium-containing Chloroperoxidase, domain 2"/>
    <property type="match status" value="1"/>
</dbReference>
<keyword evidence="1" id="KW-0732">Signal</keyword>
<dbReference type="EMBL" id="JAFIMU010000003">
    <property type="protein sequence ID" value="MBN8226826.1"/>
    <property type="molecule type" value="Genomic_DNA"/>
</dbReference>
<sequence length="652" mass="71256">MRPLIPCVVLLATSAHAQLANGLRAGIARVLRVNAAEAEYAKPLPENPDNNDEERYPTRFASYSKGLQHDALGDVVTTEYDKLLTALLENDPEEGLEALLLGERKLVNPVAGFSYLPVGPDPHALALRPAPLFISPEVAGELDELYWMSLVRDVPFQAYTSNPPAVITQAVQRLNALREYRGAKDAGVVTGQTLFRAELSGSVKGPFISQFLLMDVPYGAQVIPQRNLTRVAGDDRVFRFDAWLNIQNGALPTQPPIYDPVRRYLRNGRDLAEWVHLDYPVQSSLNAALLLTRLGDVDADPKASPLVFDELNPYRNYRNQEPFATLGNGEGLDLVSRIVNPALRAQWFQKWLIHRRLRPEEYAGRVHNTVTGARVYPVPQELLTSPVLPLVLARNNALNAGAGGTYLLNQAFPEGSPVHPAYASGHSTYIGAGVTMIKAFYKDIPLPNPVVPNEDGTALLPYTGPTLYAFDELDKLVSNVGVGRLFAGVHYRSDHDHGSRLGELLALRTLQDLAHYYNEPFAGFQVRTFGGNTLTIQRTTPVLPNHVSEVNSFTVVNPDSGRELAPMYNGAVFDLSDLGGNSVGLMAWTYEAQVGSVRFQLDGVDTVDNQAPYILPATATVGTHVLTATPYSEANGQGLGGVPLSVRFTVQP</sequence>
<dbReference type="Proteomes" id="UP000664052">
    <property type="component" value="Unassembled WGS sequence"/>
</dbReference>
<feature type="chain" id="PRO_5046385305" evidence="1">
    <location>
        <begin position="18"/>
        <end position="652"/>
    </location>
</feature>
<name>A0ABS3D7D7_9BACT</name>
<proteinExistence type="predicted"/>
<dbReference type="PANTHER" id="PTHR34599:SF1">
    <property type="entry name" value="PHOSPHATIDIC ACID PHOSPHATASE TYPE 2_HALOPEROXIDASE DOMAIN-CONTAINING PROTEIN"/>
    <property type="match status" value="1"/>
</dbReference>
<reference evidence="2 3" key="1">
    <citation type="submission" date="2021-02" db="EMBL/GenBank/DDBJ databases">
        <title>De Novo genome assembly of isolated myxobacteria.</title>
        <authorList>
            <person name="Stevens D.C."/>
        </authorList>
    </citation>
    <scope>NUCLEOTIDE SEQUENCE [LARGE SCALE GENOMIC DNA]</scope>
    <source>
        <strain evidence="2 3">ATCC 29039</strain>
    </source>
</reference>
<evidence type="ECO:0000256" key="1">
    <source>
        <dbReference type="SAM" id="SignalP"/>
    </source>
</evidence>
<accession>A0ABS3D7D7</accession>
<evidence type="ECO:0000313" key="2">
    <source>
        <dbReference type="EMBL" id="MBN8226826.1"/>
    </source>
</evidence>
<dbReference type="PANTHER" id="PTHR34599">
    <property type="entry name" value="PEROXIDASE-RELATED"/>
    <property type="match status" value="1"/>
</dbReference>
<organism evidence="2 3">
    <name type="scientific">Corallococcus macrosporus</name>
    <dbReference type="NCBI Taxonomy" id="35"/>
    <lineage>
        <taxon>Bacteria</taxon>
        <taxon>Pseudomonadati</taxon>
        <taxon>Myxococcota</taxon>
        <taxon>Myxococcia</taxon>
        <taxon>Myxococcales</taxon>
        <taxon>Cystobacterineae</taxon>
        <taxon>Myxococcaceae</taxon>
        <taxon>Corallococcus</taxon>
    </lineage>
</organism>
<comment type="caution">
    <text evidence="2">The sequence shown here is derived from an EMBL/GenBank/DDBJ whole genome shotgun (WGS) entry which is preliminary data.</text>
</comment>
<dbReference type="InterPro" id="IPR036938">
    <property type="entry name" value="PAP2/HPO_sf"/>
</dbReference>
<keyword evidence="3" id="KW-1185">Reference proteome</keyword>
<dbReference type="RefSeq" id="WP_207048703.1">
    <property type="nucleotide sequence ID" value="NZ_JAFIMU010000003.1"/>
</dbReference>
<dbReference type="InterPro" id="IPR052559">
    <property type="entry name" value="V-haloperoxidase"/>
</dbReference>
<evidence type="ECO:0000313" key="3">
    <source>
        <dbReference type="Proteomes" id="UP000664052"/>
    </source>
</evidence>
<feature type="signal peptide" evidence="1">
    <location>
        <begin position="1"/>
        <end position="17"/>
    </location>
</feature>